<sequence>MHWLFFAAISIFFLSIANVLQRVLMKEDKSDPTAYSIVFGFLLTAIIGSISLIKGFQMPPITQYPLQFLLVGVLYGFGTVFVFKALKHIGASEVTIIGASRSLVTILFSIMLLHEAYNVQKWIGAFLIIAAVILVADTRKGFKLHKGVGFALLYALFYGLAVVNDTFLLRHSELLSYVTASSIIPPLLILLVYPKSVFAMKQFLDLKLFMKIFVMSLFYSIAAIAFFTAISIGAGASQMGPANQASVVLTVIFAALFLKERKNLPLKLVAAVLVSIGVVLLR</sequence>
<dbReference type="GO" id="GO:0016020">
    <property type="term" value="C:membrane"/>
    <property type="evidence" value="ECO:0007669"/>
    <property type="project" value="InterPro"/>
</dbReference>
<dbReference type="Gene3D" id="1.10.3730.20">
    <property type="match status" value="1"/>
</dbReference>
<evidence type="ECO:0000256" key="1">
    <source>
        <dbReference type="SAM" id="Phobius"/>
    </source>
</evidence>
<feature type="transmembrane region" description="Helical" evidence="1">
    <location>
        <begin position="6"/>
        <end position="25"/>
    </location>
</feature>
<accession>A0A1F7HEX7</accession>
<evidence type="ECO:0000313" key="3">
    <source>
        <dbReference type="EMBL" id="OGK29486.1"/>
    </source>
</evidence>
<evidence type="ECO:0000313" key="4">
    <source>
        <dbReference type="Proteomes" id="UP000177027"/>
    </source>
</evidence>
<keyword evidence="1" id="KW-1133">Transmembrane helix</keyword>
<feature type="domain" description="EamA" evidence="2">
    <location>
        <begin position="3"/>
        <end position="135"/>
    </location>
</feature>
<gene>
    <name evidence="3" type="ORF">A3D06_00060</name>
</gene>
<evidence type="ECO:0000259" key="2">
    <source>
        <dbReference type="Pfam" id="PF00892"/>
    </source>
</evidence>
<dbReference type="Pfam" id="PF00892">
    <property type="entry name" value="EamA"/>
    <property type="match status" value="2"/>
</dbReference>
<dbReference type="PANTHER" id="PTHR22911:SF137">
    <property type="entry name" value="SOLUTE CARRIER FAMILY 35 MEMBER G2-RELATED"/>
    <property type="match status" value="1"/>
</dbReference>
<feature type="transmembrane region" description="Helical" evidence="1">
    <location>
        <begin position="213"/>
        <end position="236"/>
    </location>
</feature>
<proteinExistence type="predicted"/>
<dbReference type="InterPro" id="IPR000620">
    <property type="entry name" value="EamA_dom"/>
</dbReference>
<feature type="transmembrane region" description="Helical" evidence="1">
    <location>
        <begin position="265"/>
        <end position="281"/>
    </location>
</feature>
<feature type="transmembrane region" description="Helical" evidence="1">
    <location>
        <begin position="95"/>
        <end position="113"/>
    </location>
</feature>
<dbReference type="SUPFAM" id="SSF103481">
    <property type="entry name" value="Multidrug resistance efflux transporter EmrE"/>
    <property type="match status" value="1"/>
</dbReference>
<keyword evidence="1" id="KW-0472">Membrane</keyword>
<feature type="transmembrane region" description="Helical" evidence="1">
    <location>
        <begin position="64"/>
        <end position="83"/>
    </location>
</feature>
<dbReference type="InterPro" id="IPR037185">
    <property type="entry name" value="EmrE-like"/>
</dbReference>
<dbReference type="PANTHER" id="PTHR22911">
    <property type="entry name" value="ACYL-MALONYL CONDENSING ENZYME-RELATED"/>
    <property type="match status" value="1"/>
</dbReference>
<reference evidence="3 4" key="1">
    <citation type="journal article" date="2016" name="Nat. Commun.">
        <title>Thousands of microbial genomes shed light on interconnected biogeochemical processes in an aquifer system.</title>
        <authorList>
            <person name="Anantharaman K."/>
            <person name="Brown C.T."/>
            <person name="Hug L.A."/>
            <person name="Sharon I."/>
            <person name="Castelle C.J."/>
            <person name="Probst A.J."/>
            <person name="Thomas B.C."/>
            <person name="Singh A."/>
            <person name="Wilkins M.J."/>
            <person name="Karaoz U."/>
            <person name="Brodie E.L."/>
            <person name="Williams K.H."/>
            <person name="Hubbard S.S."/>
            <person name="Banfield J.F."/>
        </authorList>
    </citation>
    <scope>NUCLEOTIDE SEQUENCE [LARGE SCALE GENOMIC DNA]</scope>
</reference>
<comment type="caution">
    <text evidence="3">The sequence shown here is derived from an EMBL/GenBank/DDBJ whole genome shotgun (WGS) entry which is preliminary data.</text>
</comment>
<name>A0A1F7HEX7_9BACT</name>
<feature type="transmembrane region" description="Helical" evidence="1">
    <location>
        <begin position="174"/>
        <end position="193"/>
    </location>
</feature>
<dbReference type="Proteomes" id="UP000177027">
    <property type="component" value="Unassembled WGS sequence"/>
</dbReference>
<feature type="domain" description="EamA" evidence="2">
    <location>
        <begin position="146"/>
        <end position="281"/>
    </location>
</feature>
<feature type="transmembrane region" description="Helical" evidence="1">
    <location>
        <begin position="148"/>
        <end position="168"/>
    </location>
</feature>
<organism evidence="3 4">
    <name type="scientific">Candidatus Roizmanbacteria bacterium RIFCSPHIGHO2_02_FULL_40_9</name>
    <dbReference type="NCBI Taxonomy" id="1802042"/>
    <lineage>
        <taxon>Bacteria</taxon>
        <taxon>Candidatus Roizmaniibacteriota</taxon>
    </lineage>
</organism>
<keyword evidence="1" id="KW-0812">Transmembrane</keyword>
<dbReference type="EMBL" id="MFZS01000001">
    <property type="protein sequence ID" value="OGK29486.1"/>
    <property type="molecule type" value="Genomic_DNA"/>
</dbReference>
<feature type="transmembrane region" description="Helical" evidence="1">
    <location>
        <begin position="37"/>
        <end position="58"/>
    </location>
</feature>
<feature type="transmembrane region" description="Helical" evidence="1">
    <location>
        <begin position="242"/>
        <end position="258"/>
    </location>
</feature>
<feature type="transmembrane region" description="Helical" evidence="1">
    <location>
        <begin position="119"/>
        <end position="136"/>
    </location>
</feature>
<protein>
    <recommendedName>
        <fullName evidence="2">EamA domain-containing protein</fullName>
    </recommendedName>
</protein>
<dbReference type="AlphaFoldDB" id="A0A1F7HEX7"/>